<keyword evidence="3" id="KW-1185">Reference proteome</keyword>
<dbReference type="GO" id="GO:0006400">
    <property type="term" value="P:tRNA modification"/>
    <property type="evidence" value="ECO:0007669"/>
    <property type="project" value="UniProtKB-UniRule"/>
</dbReference>
<dbReference type="EC" id="6.3.4.-" evidence="1"/>
<dbReference type="HOGENOM" id="CLU_038915_0_2_0"/>
<comment type="similarity">
    <text evidence="1">Belongs to the TmcAL family.</text>
</comment>
<comment type="function">
    <text evidence="1">Catalyzes the formation of N(4)-acetylcytidine (ac(4)C) at the wobble position of elongator tRNA(Met), using acetate and ATP as substrates. First activates an acetate ion to form acetyladenylate (Ac-AMP) and then transfers the acetyl group to tRNA to form ac(4)C34.</text>
</comment>
<dbReference type="Proteomes" id="UP000003806">
    <property type="component" value="Chromosome"/>
</dbReference>
<dbReference type="Pfam" id="PF05636">
    <property type="entry name" value="HIGH_NTase1"/>
    <property type="match status" value="1"/>
</dbReference>
<keyword evidence="1" id="KW-0963">Cytoplasm</keyword>
<keyword evidence="2" id="KW-0808">Transferase</keyword>
<reference evidence="2 3" key="1">
    <citation type="submission" date="2011-11" db="EMBL/GenBank/DDBJ databases">
        <title>The Noncontiguous Finished genome of Jonquetella anthropi DSM 22815.</title>
        <authorList>
            <consortium name="US DOE Joint Genome Institute (JGI-PGF)"/>
            <person name="Lucas S."/>
            <person name="Copeland A."/>
            <person name="Lapidus A."/>
            <person name="Glavina del Rio T."/>
            <person name="Dalin E."/>
            <person name="Tice H."/>
            <person name="Bruce D."/>
            <person name="Goodwin L."/>
            <person name="Pitluck S."/>
            <person name="Peters L."/>
            <person name="Mikhailova N."/>
            <person name="Held B."/>
            <person name="Kyrpides N."/>
            <person name="Mavromatis K."/>
            <person name="Ivanova N."/>
            <person name="Markowitz V."/>
            <person name="Cheng J.-F."/>
            <person name="Hugenholtz P."/>
            <person name="Woyke T."/>
            <person name="Wu D."/>
            <person name="Gronow S."/>
            <person name="Wellnitz S."/>
            <person name="Brambilla E."/>
            <person name="Klenk H.-P."/>
            <person name="Eisen J.A."/>
        </authorList>
    </citation>
    <scope>NUCLEOTIDE SEQUENCE [LARGE SCALE GENOMIC DNA]</scope>
    <source>
        <strain evidence="2 3">DSM 22815</strain>
    </source>
</reference>
<keyword evidence="1" id="KW-0436">Ligase</keyword>
<evidence type="ECO:0000313" key="3">
    <source>
        <dbReference type="Proteomes" id="UP000003806"/>
    </source>
</evidence>
<dbReference type="AlphaFoldDB" id="H0UJV4"/>
<dbReference type="PANTHER" id="PTHR37825">
    <property type="entry name" value="TRNA(MET) CYTIDINE ACETATE LIGASE"/>
    <property type="match status" value="1"/>
</dbReference>
<dbReference type="eggNOG" id="COG1323">
    <property type="taxonomic scope" value="Bacteria"/>
</dbReference>
<feature type="binding site" evidence="1">
    <location>
        <begin position="8"/>
        <end position="21"/>
    </location>
    <ligand>
        <name>ATP</name>
        <dbReference type="ChEBI" id="CHEBI:30616"/>
    </ligand>
</feature>
<dbReference type="GO" id="GO:0005737">
    <property type="term" value="C:cytoplasm"/>
    <property type="evidence" value="ECO:0007669"/>
    <property type="project" value="UniProtKB-SubCell"/>
</dbReference>
<accession>H0UJV4</accession>
<dbReference type="Gene3D" id="3.40.50.620">
    <property type="entry name" value="HUPs"/>
    <property type="match status" value="1"/>
</dbReference>
<feature type="binding site" evidence="1">
    <location>
        <position position="162"/>
    </location>
    <ligand>
        <name>ATP</name>
        <dbReference type="ChEBI" id="CHEBI:30616"/>
    </ligand>
</feature>
<dbReference type="STRING" id="885272.JonanDRAFT_0560"/>
<dbReference type="GO" id="GO:0016740">
    <property type="term" value="F:transferase activity"/>
    <property type="evidence" value="ECO:0007669"/>
    <property type="project" value="UniProtKB-KW"/>
</dbReference>
<sequence>MEPVVGIVAEYNPFHFGHARQIEQLKRQTVVNATIAVMSGYFTQRGLPAVAAPHKRAEAAVRCGIDLVIELPLPFCSFNAGVFAAGAVKLLQATGVVTALSFGMETPGEPLRETASILVHESAAFKAALRQNLDSGASYAVSRAQAAQAELGRPSPLFSSPNNLLALSYVEAALRQGWNPDLFPIQREGAGYSDSRPCGRLSSAAAVRALLAENRTDEALVCVPAPSAEILKCCLRGGRAVTDTKRYWTALKVLLHRETSESLQSYAEFGEGIENALLDAYEDAPTVEELVERLSTRRYPRTRLFRQLLYVFLGLKQPENKAFQSAGPQWIRPLAASPNGRRLLAQMRDAAHLPVVSRLGDVPHSDIAQSMALLGLRGAKLWEELTDAPRSRDVLKEHFILADPCP</sequence>
<dbReference type="GO" id="GO:0016879">
    <property type="term" value="F:ligase activity, forming carbon-nitrogen bonds"/>
    <property type="evidence" value="ECO:0007669"/>
    <property type="project" value="UniProtKB-UniRule"/>
</dbReference>
<dbReference type="GO" id="GO:0005524">
    <property type="term" value="F:ATP binding"/>
    <property type="evidence" value="ECO:0007669"/>
    <property type="project" value="UniProtKB-KW"/>
</dbReference>
<keyword evidence="1" id="KW-0694">RNA-binding</keyword>
<dbReference type="GO" id="GO:0000049">
    <property type="term" value="F:tRNA binding"/>
    <property type="evidence" value="ECO:0007669"/>
    <property type="project" value="UniProtKB-KW"/>
</dbReference>
<feature type="binding site" evidence="1">
    <location>
        <position position="187"/>
    </location>
    <ligand>
        <name>ATP</name>
        <dbReference type="ChEBI" id="CHEBI:30616"/>
    </ligand>
</feature>
<organism evidence="2 3">
    <name type="scientific">Jonquetella anthropi DSM 22815</name>
    <dbReference type="NCBI Taxonomy" id="885272"/>
    <lineage>
        <taxon>Bacteria</taxon>
        <taxon>Thermotogati</taxon>
        <taxon>Synergistota</taxon>
        <taxon>Synergistia</taxon>
        <taxon>Synergistales</taxon>
        <taxon>Dethiosulfovibrionaceae</taxon>
        <taxon>Jonquetella</taxon>
    </lineage>
</organism>
<evidence type="ECO:0000313" key="2">
    <source>
        <dbReference type="EMBL" id="EHM12963.1"/>
    </source>
</evidence>
<keyword evidence="1" id="KW-0547">Nucleotide-binding</keyword>
<dbReference type="InterPro" id="IPR014729">
    <property type="entry name" value="Rossmann-like_a/b/a_fold"/>
</dbReference>
<comment type="caution">
    <text evidence="1">Lacks conserved residue(s) required for the propagation of feature annotation.</text>
</comment>
<keyword evidence="1" id="KW-0067">ATP-binding</keyword>
<dbReference type="EMBL" id="CM001376">
    <property type="protein sequence ID" value="EHM12963.1"/>
    <property type="molecule type" value="Genomic_DNA"/>
</dbReference>
<keyword evidence="1" id="KW-0820">tRNA-binding</keyword>
<dbReference type="SUPFAM" id="SSF52374">
    <property type="entry name" value="Nucleotidylyl transferase"/>
    <property type="match status" value="1"/>
</dbReference>
<comment type="catalytic activity">
    <reaction evidence="1">
        <text>cytidine(34) in elongator tRNA(Met) + acetate + ATP = N(4)-acetylcytidine(34) in elongator tRNA(Met) + AMP + diphosphate</text>
        <dbReference type="Rhea" id="RHEA:58144"/>
        <dbReference type="Rhea" id="RHEA-COMP:10693"/>
        <dbReference type="Rhea" id="RHEA-COMP:10694"/>
        <dbReference type="ChEBI" id="CHEBI:30089"/>
        <dbReference type="ChEBI" id="CHEBI:30616"/>
        <dbReference type="ChEBI" id="CHEBI:33019"/>
        <dbReference type="ChEBI" id="CHEBI:74900"/>
        <dbReference type="ChEBI" id="CHEBI:82748"/>
        <dbReference type="ChEBI" id="CHEBI:456215"/>
    </reaction>
</comment>
<name>H0UJV4_9BACT</name>
<dbReference type="OrthoDB" id="9769796at2"/>
<dbReference type="HAMAP" id="MF_01539">
    <property type="entry name" value="TmcAL"/>
    <property type="match status" value="1"/>
</dbReference>
<proteinExistence type="inferred from homology"/>
<comment type="subcellular location">
    <subcellularLocation>
        <location evidence="1">Cytoplasm</location>
    </subcellularLocation>
</comment>
<protein>
    <recommendedName>
        <fullName evidence="1">tRNA(Met) cytidine acetate ligase</fullName>
        <ecNumber evidence="1">6.3.4.-</ecNumber>
    </recommendedName>
</protein>
<dbReference type="RefSeq" id="WP_008522702.1">
    <property type="nucleotide sequence ID" value="NZ_CM001376.1"/>
</dbReference>
<dbReference type="PANTHER" id="PTHR37825:SF1">
    <property type="entry name" value="TRNA(MET) CYTIDINE ACETATE LIGASE"/>
    <property type="match status" value="1"/>
</dbReference>
<dbReference type="InterPro" id="IPR008513">
    <property type="entry name" value="tRNA(Met)_cyd_acetate_ligase"/>
</dbReference>
<feature type="binding site" evidence="1">
    <location>
        <position position="103"/>
    </location>
    <ligand>
        <name>ATP</name>
        <dbReference type="ChEBI" id="CHEBI:30616"/>
    </ligand>
</feature>
<keyword evidence="1" id="KW-0819">tRNA processing</keyword>
<gene>
    <name evidence="1" type="primary">tmcAL</name>
    <name evidence="2" type="ORF">JonanDRAFT_0560</name>
</gene>
<evidence type="ECO:0000256" key="1">
    <source>
        <dbReference type="HAMAP-Rule" id="MF_01539"/>
    </source>
</evidence>